<keyword evidence="5" id="KW-0811">Translocation</keyword>
<keyword evidence="2" id="KW-0813">Transport</keyword>
<feature type="compositionally biased region" description="Polar residues" evidence="9">
    <location>
        <begin position="340"/>
        <end position="352"/>
    </location>
</feature>
<evidence type="ECO:0000256" key="1">
    <source>
        <dbReference type="ARBA" id="ARBA00004567"/>
    </source>
</evidence>
<evidence type="ECO:0000256" key="5">
    <source>
        <dbReference type="ARBA" id="ARBA00023010"/>
    </source>
</evidence>
<feature type="compositionally biased region" description="Polar residues" evidence="9">
    <location>
        <begin position="20"/>
        <end position="40"/>
    </location>
</feature>
<comment type="subcellular location">
    <subcellularLocation>
        <location evidence="1">Nucleus</location>
        <location evidence="1">Nuclear pore complex</location>
    </subcellularLocation>
</comment>
<dbReference type="InterPro" id="IPR025574">
    <property type="entry name" value="Nucleoporin_FG_rpt"/>
</dbReference>
<dbReference type="GO" id="GO:0015031">
    <property type="term" value="P:protein transport"/>
    <property type="evidence" value="ECO:0007669"/>
    <property type="project" value="UniProtKB-KW"/>
</dbReference>
<evidence type="ECO:0000313" key="11">
    <source>
        <dbReference type="Proteomes" id="UP000756132"/>
    </source>
</evidence>
<feature type="compositionally biased region" description="Gly residues" evidence="9">
    <location>
        <begin position="83"/>
        <end position="98"/>
    </location>
</feature>
<keyword evidence="3" id="KW-0509">mRNA transport</keyword>
<accession>A0A9Q8PF13</accession>
<feature type="region of interest" description="Disordered" evidence="9">
    <location>
        <begin position="202"/>
        <end position="223"/>
    </location>
</feature>
<feature type="compositionally biased region" description="Low complexity" evidence="9">
    <location>
        <begin position="41"/>
        <end position="50"/>
    </location>
</feature>
<keyword evidence="8" id="KW-0175">Coiled coil</keyword>
<sequence>MAFGRSNSLSLNTGATNSLFSQQQQQTPANNTSSLFGNTAQQSQPQQTSSLFGNAATTTPQTQPQQTGGLFGASAAQTQNTTGGTGGGGGLFGNTGGGTMQNTSGSIFGAALGGNNNNTQSKPSGSLFGAPTTNNTSTGGTGLFGSTTNANTNTQQQGSLFGANKQHTQNQSGSLFGAAPQPQPTLLHSVHHNAAVQNTPFGRLSMGQSANPQPPVSATNVNLDDLKPTTRFEDCIEPLRQTLEDMDKMIQKQEEYARSCEAFMPEHSNKVESIAPDVNFVKSKAEDVEQALVSDAYGVEAQRKNTEKDIKDLERLARLTQNLALPAAYHYSGNMSLNSSFAQQRPQQPSSTKEGEEPSGYDVDLISNYFSPLANDLQTMMKGYADNLSEIESHLKVIESSAVMQAQTLAQRKAGMNGAQQASGDDTVRELTDTLRGFEESILGVASVVGECRDGVTELMLGRLGGNARSSAY</sequence>
<dbReference type="GO" id="GO:0017056">
    <property type="term" value="F:structural constituent of nuclear pore"/>
    <property type="evidence" value="ECO:0007669"/>
    <property type="project" value="InterPro"/>
</dbReference>
<dbReference type="GO" id="GO:0008139">
    <property type="term" value="F:nuclear localization sequence binding"/>
    <property type="evidence" value="ECO:0007669"/>
    <property type="project" value="InterPro"/>
</dbReference>
<dbReference type="GeneID" id="71990911"/>
<evidence type="ECO:0000256" key="9">
    <source>
        <dbReference type="SAM" id="MobiDB-lite"/>
    </source>
</evidence>
<dbReference type="GO" id="GO:0005643">
    <property type="term" value="C:nuclear pore"/>
    <property type="evidence" value="ECO:0007669"/>
    <property type="project" value="UniProtKB-SubCell"/>
</dbReference>
<feature type="region of interest" description="Disordered" evidence="9">
    <location>
        <begin position="111"/>
        <end position="156"/>
    </location>
</feature>
<feature type="compositionally biased region" description="Polar residues" evidence="9">
    <location>
        <begin position="202"/>
        <end position="222"/>
    </location>
</feature>
<feature type="compositionally biased region" description="Low complexity" evidence="9">
    <location>
        <begin position="57"/>
        <end position="67"/>
    </location>
</feature>
<dbReference type="AlphaFoldDB" id="A0A9Q8PF13"/>
<feature type="region of interest" description="Disordered" evidence="9">
    <location>
        <begin position="340"/>
        <end position="361"/>
    </location>
</feature>
<feature type="coiled-coil region" evidence="8">
    <location>
        <begin position="296"/>
        <end position="323"/>
    </location>
</feature>
<organism evidence="10 11">
    <name type="scientific">Passalora fulva</name>
    <name type="common">Tomato leaf mold</name>
    <name type="synonym">Cladosporium fulvum</name>
    <dbReference type="NCBI Taxonomy" id="5499"/>
    <lineage>
        <taxon>Eukaryota</taxon>
        <taxon>Fungi</taxon>
        <taxon>Dikarya</taxon>
        <taxon>Ascomycota</taxon>
        <taxon>Pezizomycotina</taxon>
        <taxon>Dothideomycetes</taxon>
        <taxon>Dothideomycetidae</taxon>
        <taxon>Mycosphaerellales</taxon>
        <taxon>Mycosphaerellaceae</taxon>
        <taxon>Fulvia</taxon>
    </lineage>
</organism>
<evidence type="ECO:0000256" key="7">
    <source>
        <dbReference type="ARBA" id="ARBA00023242"/>
    </source>
</evidence>
<dbReference type="Proteomes" id="UP000756132">
    <property type="component" value="Chromosome 8"/>
</dbReference>
<dbReference type="KEGG" id="ffu:CLAFUR5_11033"/>
<dbReference type="OrthoDB" id="2538017at2759"/>
<keyword evidence="11" id="KW-1185">Reference proteome</keyword>
<feature type="region of interest" description="Disordered" evidence="9">
    <location>
        <begin position="20"/>
        <end position="98"/>
    </location>
</feature>
<evidence type="ECO:0000256" key="8">
    <source>
        <dbReference type="SAM" id="Coils"/>
    </source>
</evidence>
<dbReference type="RefSeq" id="XP_047765657.1">
    <property type="nucleotide sequence ID" value="XM_047910181.1"/>
</dbReference>
<feature type="compositionally biased region" description="Low complexity" evidence="9">
    <location>
        <begin position="132"/>
        <end position="156"/>
    </location>
</feature>
<gene>
    <name evidence="10" type="ORF">CLAFUR5_11033</name>
</gene>
<dbReference type="Pfam" id="PF13634">
    <property type="entry name" value="Nucleoporin_FG"/>
    <property type="match status" value="2"/>
</dbReference>
<evidence type="ECO:0000256" key="4">
    <source>
        <dbReference type="ARBA" id="ARBA00022927"/>
    </source>
</evidence>
<keyword evidence="7" id="KW-0539">Nucleus</keyword>
<reference evidence="10" key="1">
    <citation type="submission" date="2021-12" db="EMBL/GenBank/DDBJ databases">
        <authorList>
            <person name="Zaccaron A."/>
            <person name="Stergiopoulos I."/>
        </authorList>
    </citation>
    <scope>NUCLEOTIDE SEQUENCE</scope>
    <source>
        <strain evidence="10">Race5_Kim</strain>
    </source>
</reference>
<dbReference type="Pfam" id="PF21121">
    <property type="entry name" value="Nup49_C"/>
    <property type="match status" value="1"/>
</dbReference>
<dbReference type="OMA" id="KLPTHYH"/>
<evidence type="ECO:0000256" key="2">
    <source>
        <dbReference type="ARBA" id="ARBA00022448"/>
    </source>
</evidence>
<dbReference type="EMBL" id="CP090170">
    <property type="protein sequence ID" value="UJO21291.1"/>
    <property type="molecule type" value="Genomic_DNA"/>
</dbReference>
<evidence type="ECO:0000313" key="10">
    <source>
        <dbReference type="EMBL" id="UJO21291.1"/>
    </source>
</evidence>
<evidence type="ECO:0000256" key="3">
    <source>
        <dbReference type="ARBA" id="ARBA00022816"/>
    </source>
</evidence>
<evidence type="ECO:0000256" key="6">
    <source>
        <dbReference type="ARBA" id="ARBA00023132"/>
    </source>
</evidence>
<name>A0A9Q8PF13_PASFU</name>
<keyword evidence="4" id="KW-0653">Protein transport</keyword>
<dbReference type="PANTHER" id="PTHR13437:SF2">
    <property type="entry name" value="NUCLEOPORIN P58_P45"/>
    <property type="match status" value="1"/>
</dbReference>
<feature type="compositionally biased region" description="Polar residues" evidence="9">
    <location>
        <begin position="114"/>
        <end position="124"/>
    </location>
</feature>
<keyword evidence="6" id="KW-0906">Nuclear pore complex</keyword>
<reference evidence="10" key="2">
    <citation type="journal article" date="2022" name="Microb. Genom.">
        <title>A chromosome-scale genome assembly of the tomato pathogen Cladosporium fulvum reveals a compartmentalized genome architecture and the presence of a dispensable chromosome.</title>
        <authorList>
            <person name="Zaccaron A.Z."/>
            <person name="Chen L.H."/>
            <person name="Samaras A."/>
            <person name="Stergiopoulos I."/>
        </authorList>
    </citation>
    <scope>NUCLEOTIDE SEQUENCE</scope>
    <source>
        <strain evidence="10">Race5_Kim</strain>
    </source>
</reference>
<dbReference type="InterPro" id="IPR024882">
    <property type="entry name" value="NUP58/p45/49"/>
</dbReference>
<dbReference type="PANTHER" id="PTHR13437">
    <property type="entry name" value="NUCLEOPORIN P58/P45 NUCLEOPORIN-LIKE PROTEIN 1"/>
    <property type="match status" value="1"/>
</dbReference>
<protein>
    <submittedName>
        <fullName evidence="10">Nucleoporin NUP49</fullName>
    </submittedName>
</protein>
<dbReference type="GO" id="GO:0051028">
    <property type="term" value="P:mRNA transport"/>
    <property type="evidence" value="ECO:0007669"/>
    <property type="project" value="UniProtKB-KW"/>
</dbReference>
<proteinExistence type="predicted"/>